<gene>
    <name evidence="1" type="ORF">DHETER_LOCUS14724</name>
</gene>
<evidence type="ECO:0000313" key="1">
    <source>
        <dbReference type="EMBL" id="CAG8752397.1"/>
    </source>
</evidence>
<reference evidence="1" key="1">
    <citation type="submission" date="2021-06" db="EMBL/GenBank/DDBJ databases">
        <authorList>
            <person name="Kallberg Y."/>
            <person name="Tangrot J."/>
            <person name="Rosling A."/>
        </authorList>
    </citation>
    <scope>NUCLEOTIDE SEQUENCE</scope>
    <source>
        <strain evidence="1">IL203A</strain>
    </source>
</reference>
<dbReference type="EMBL" id="CAJVPU010046819">
    <property type="protein sequence ID" value="CAG8752397.1"/>
    <property type="molecule type" value="Genomic_DNA"/>
</dbReference>
<evidence type="ECO:0000313" key="2">
    <source>
        <dbReference type="Proteomes" id="UP000789702"/>
    </source>
</evidence>
<proteinExistence type="predicted"/>
<feature type="non-terminal residue" evidence="1">
    <location>
        <position position="51"/>
    </location>
</feature>
<feature type="non-terminal residue" evidence="1">
    <location>
        <position position="1"/>
    </location>
</feature>
<name>A0ACA9QIE0_9GLOM</name>
<dbReference type="Proteomes" id="UP000789702">
    <property type="component" value="Unassembled WGS sequence"/>
</dbReference>
<keyword evidence="2" id="KW-1185">Reference proteome</keyword>
<accession>A0ACA9QIE0</accession>
<protein>
    <submittedName>
        <fullName evidence="1">4152_t:CDS:1</fullName>
    </submittedName>
</protein>
<organism evidence="1 2">
    <name type="scientific">Dentiscutata heterogama</name>
    <dbReference type="NCBI Taxonomy" id="1316150"/>
    <lineage>
        <taxon>Eukaryota</taxon>
        <taxon>Fungi</taxon>
        <taxon>Fungi incertae sedis</taxon>
        <taxon>Mucoromycota</taxon>
        <taxon>Glomeromycotina</taxon>
        <taxon>Glomeromycetes</taxon>
        <taxon>Diversisporales</taxon>
        <taxon>Gigasporaceae</taxon>
        <taxon>Dentiscutata</taxon>
    </lineage>
</organism>
<comment type="caution">
    <text evidence="1">The sequence shown here is derived from an EMBL/GenBank/DDBJ whole genome shotgun (WGS) entry which is preliminary data.</text>
</comment>
<sequence>CQALNDIKKIVAKSGYHSNKISETDNKLADDERRERIQYPLDDDHNNYVVK</sequence>